<dbReference type="Pfam" id="PF08642">
    <property type="entry name" value="Rxt3"/>
    <property type="match status" value="2"/>
</dbReference>
<dbReference type="InterPro" id="IPR013951">
    <property type="entry name" value="Rxt3"/>
</dbReference>
<dbReference type="STRING" id="559295.C5DFG3"/>
<dbReference type="KEGG" id="lth:KLTH0D14872g"/>
<gene>
    <name evidence="2" type="ordered locus">KLTH0D14872g</name>
</gene>
<organism evidence="2 3">
    <name type="scientific">Lachancea thermotolerans (strain ATCC 56472 / CBS 6340 / NRRL Y-8284)</name>
    <name type="common">Yeast</name>
    <name type="synonym">Kluyveromyces thermotolerans</name>
    <dbReference type="NCBI Taxonomy" id="559295"/>
    <lineage>
        <taxon>Eukaryota</taxon>
        <taxon>Fungi</taxon>
        <taxon>Dikarya</taxon>
        <taxon>Ascomycota</taxon>
        <taxon>Saccharomycotina</taxon>
        <taxon>Saccharomycetes</taxon>
        <taxon>Saccharomycetales</taxon>
        <taxon>Saccharomycetaceae</taxon>
        <taxon>Lachancea</taxon>
    </lineage>
</organism>
<accession>C5DFG3</accession>
<proteinExistence type="predicted"/>
<dbReference type="Gene3D" id="2.170.130.20">
    <property type="entry name" value="LCCL-like domain"/>
    <property type="match status" value="1"/>
</dbReference>
<evidence type="ECO:0000313" key="3">
    <source>
        <dbReference type="Proteomes" id="UP000002036"/>
    </source>
</evidence>
<protein>
    <submittedName>
        <fullName evidence="2">KLTH0D14872p</fullName>
    </submittedName>
</protein>
<dbReference type="InParanoid" id="C5DFG3"/>
<dbReference type="eggNOG" id="KOG4843">
    <property type="taxonomic scope" value="Eukaryota"/>
</dbReference>
<dbReference type="OrthoDB" id="3596986at2759"/>
<evidence type="ECO:0000256" key="1">
    <source>
        <dbReference type="SAM" id="MobiDB-lite"/>
    </source>
</evidence>
<keyword evidence="3" id="KW-1185">Reference proteome</keyword>
<dbReference type="InterPro" id="IPR036609">
    <property type="entry name" value="LCCL_sf"/>
</dbReference>
<name>C5DFG3_LACTC</name>
<reference evidence="2 3" key="1">
    <citation type="journal article" date="2009" name="Genome Res.">
        <title>Comparative genomics of protoploid Saccharomycetaceae.</title>
        <authorList>
            <consortium name="The Genolevures Consortium"/>
            <person name="Souciet J.-L."/>
            <person name="Dujon B."/>
            <person name="Gaillardin C."/>
            <person name="Johnston M."/>
            <person name="Baret P.V."/>
            <person name="Cliften P."/>
            <person name="Sherman D.J."/>
            <person name="Weissenbach J."/>
            <person name="Westhof E."/>
            <person name="Wincker P."/>
            <person name="Jubin C."/>
            <person name="Poulain J."/>
            <person name="Barbe V."/>
            <person name="Segurens B."/>
            <person name="Artiguenave F."/>
            <person name="Anthouard V."/>
            <person name="Vacherie B."/>
            <person name="Val M.-E."/>
            <person name="Fulton R.S."/>
            <person name="Minx P."/>
            <person name="Wilson R."/>
            <person name="Durrens P."/>
            <person name="Jean G."/>
            <person name="Marck C."/>
            <person name="Martin T."/>
            <person name="Nikolski M."/>
            <person name="Rolland T."/>
            <person name="Seret M.-L."/>
            <person name="Casaregola S."/>
            <person name="Despons L."/>
            <person name="Fairhead C."/>
            <person name="Fischer G."/>
            <person name="Lafontaine I."/>
            <person name="Leh V."/>
            <person name="Lemaire M."/>
            <person name="de Montigny J."/>
            <person name="Neuveglise C."/>
            <person name="Thierry A."/>
            <person name="Blanc-Lenfle I."/>
            <person name="Bleykasten C."/>
            <person name="Diffels J."/>
            <person name="Fritsch E."/>
            <person name="Frangeul L."/>
            <person name="Goeffon A."/>
            <person name="Jauniaux N."/>
            <person name="Kachouri-Lafond R."/>
            <person name="Payen C."/>
            <person name="Potier S."/>
            <person name="Pribylova L."/>
            <person name="Ozanne C."/>
            <person name="Richard G.-F."/>
            <person name="Sacerdot C."/>
            <person name="Straub M.-L."/>
            <person name="Talla E."/>
        </authorList>
    </citation>
    <scope>NUCLEOTIDE SEQUENCE [LARGE SCALE GENOMIC DNA]</scope>
    <source>
        <strain evidence="3">ATCC 56472 / CBS 6340 / NRRL Y-8284</strain>
    </source>
</reference>
<dbReference type="GeneID" id="8295600"/>
<dbReference type="AlphaFoldDB" id="C5DFG3"/>
<dbReference type="RefSeq" id="XP_002553356.1">
    <property type="nucleotide sequence ID" value="XM_002553310.1"/>
</dbReference>
<sequence>MAAITDMNEAYRQTQSQIYSLQQTILNSSRTHGQEPAPSRDQAGLHGGENGSGPHSGTPAAKVNSKPILELVAAHYAANRRHLGTLRYNAWSGAEARESVAQMEPDLEYMRLIMPRPFLPEYQASDINCLVSIEVSYEDIAAMSQPHSSNLHVTNNELWGSDIYTDDSDILLVLRHCGVIPSSSPQFHARTPANLADPDHVVGTIPPAPTAYDLEVDILLLPPLQTYSSSLKNGLKSRSWYTCHDGLSYGIYSIEVKPRDTSTQNIPLQDCTKTTEW</sequence>
<dbReference type="EMBL" id="CU928168">
    <property type="protein sequence ID" value="CAR22918.1"/>
    <property type="molecule type" value="Genomic_DNA"/>
</dbReference>
<dbReference type="Proteomes" id="UP000002036">
    <property type="component" value="Chromosome D"/>
</dbReference>
<evidence type="ECO:0000313" key="2">
    <source>
        <dbReference type="EMBL" id="CAR22918.1"/>
    </source>
</evidence>
<dbReference type="FunCoup" id="C5DFG3">
    <property type="interactions" value="204"/>
</dbReference>
<feature type="region of interest" description="Disordered" evidence="1">
    <location>
        <begin position="28"/>
        <end position="62"/>
    </location>
</feature>
<dbReference type="OMA" id="NNELWGC"/>
<dbReference type="HOGENOM" id="CLU_947333_0_0_1"/>